<dbReference type="PROSITE" id="PS51343">
    <property type="entry name" value="PII_GLNB_DOM"/>
    <property type="match status" value="1"/>
</dbReference>
<name>A0A4Q9KLW1_PROTD</name>
<dbReference type="SMART" id="SM00938">
    <property type="entry name" value="P-II"/>
    <property type="match status" value="1"/>
</dbReference>
<dbReference type="SUPFAM" id="SSF54913">
    <property type="entry name" value="GlnB-like"/>
    <property type="match status" value="1"/>
</dbReference>
<dbReference type="RefSeq" id="WP_131171802.1">
    <property type="nucleotide sequence ID" value="NZ_FXTL01000005.1"/>
</dbReference>
<dbReference type="GO" id="GO:0005829">
    <property type="term" value="C:cytosol"/>
    <property type="evidence" value="ECO:0007669"/>
    <property type="project" value="TreeGrafter"/>
</dbReference>
<gene>
    <name evidence="2" type="ORF">ET996_06780</name>
</gene>
<protein>
    <submittedName>
        <fullName evidence="2">P-II family nitrogen regulator</fullName>
    </submittedName>
</protein>
<organism evidence="2 3">
    <name type="scientific">Propioniciclava tarda</name>
    <dbReference type="NCBI Taxonomy" id="433330"/>
    <lineage>
        <taxon>Bacteria</taxon>
        <taxon>Bacillati</taxon>
        <taxon>Actinomycetota</taxon>
        <taxon>Actinomycetes</taxon>
        <taxon>Propionibacteriales</taxon>
        <taxon>Propionibacteriaceae</taxon>
        <taxon>Propioniciclava</taxon>
    </lineage>
</organism>
<evidence type="ECO:0000256" key="1">
    <source>
        <dbReference type="RuleBase" id="RU003936"/>
    </source>
</evidence>
<dbReference type="Gene3D" id="3.30.70.120">
    <property type="match status" value="1"/>
</dbReference>
<dbReference type="OrthoDB" id="9802729at2"/>
<reference evidence="2 3" key="1">
    <citation type="submission" date="2019-01" db="EMBL/GenBank/DDBJ databases">
        <title>Lactibacter flavus gen. nov., sp. nov., a novel bacterium of the family Propionibacteriaceae isolated from raw milk and dairy products.</title>
        <authorList>
            <person name="Huptas C."/>
            <person name="Wenning M."/>
            <person name="Breitenwieser F."/>
            <person name="Doll E."/>
            <person name="Von Neubeck M."/>
            <person name="Busse H.-J."/>
            <person name="Scherer S."/>
        </authorList>
    </citation>
    <scope>NUCLEOTIDE SEQUENCE [LARGE SCALE GENOMIC DNA]</scope>
    <source>
        <strain evidence="2 3">DSM 22130</strain>
    </source>
</reference>
<dbReference type="PROSITE" id="PS00638">
    <property type="entry name" value="PII_GLNB_CTER"/>
    <property type="match status" value="1"/>
</dbReference>
<dbReference type="PANTHER" id="PTHR30115">
    <property type="entry name" value="NITROGEN REGULATORY PROTEIN P-II"/>
    <property type="match status" value="1"/>
</dbReference>
<dbReference type="InterPro" id="IPR002187">
    <property type="entry name" value="N-reg_PII"/>
</dbReference>
<dbReference type="InterPro" id="IPR017918">
    <property type="entry name" value="N-reg_PII_CS"/>
</dbReference>
<dbReference type="PRINTS" id="PR00340">
    <property type="entry name" value="PIIGLNB"/>
</dbReference>
<dbReference type="InterPro" id="IPR015867">
    <property type="entry name" value="N-reg_PII/ATP_PRibTrfase_C"/>
</dbReference>
<accession>A0A4Q9KLW1</accession>
<sequence length="112" mass="12087">MKLITAIIQPSMLDQVQTALVHLGAKGMTVSEVTGYARQQGHKEVYRGETMSIDFILKVRLELLTADVDVEAVVGTILKAAHTGEVGDGKVWVTPVENAVRIRTGETGDQAI</sequence>
<comment type="similarity">
    <text evidence="1">Belongs to the P(II) protein family.</text>
</comment>
<dbReference type="InterPro" id="IPR011322">
    <property type="entry name" value="N-reg_PII-like_a/b"/>
</dbReference>
<keyword evidence="3" id="KW-1185">Reference proteome</keyword>
<dbReference type="Proteomes" id="UP000291933">
    <property type="component" value="Unassembled WGS sequence"/>
</dbReference>
<proteinExistence type="inferred from homology"/>
<dbReference type="AlphaFoldDB" id="A0A4Q9KLW1"/>
<evidence type="ECO:0000313" key="3">
    <source>
        <dbReference type="Proteomes" id="UP000291933"/>
    </source>
</evidence>
<comment type="caution">
    <text evidence="2">The sequence shown here is derived from an EMBL/GenBank/DDBJ whole genome shotgun (WGS) entry which is preliminary data.</text>
</comment>
<dbReference type="GO" id="GO:0030234">
    <property type="term" value="F:enzyme regulator activity"/>
    <property type="evidence" value="ECO:0007669"/>
    <property type="project" value="InterPro"/>
</dbReference>
<dbReference type="EMBL" id="SDMR01000006">
    <property type="protein sequence ID" value="TBT95215.1"/>
    <property type="molecule type" value="Genomic_DNA"/>
</dbReference>
<dbReference type="Pfam" id="PF00543">
    <property type="entry name" value="P-II"/>
    <property type="match status" value="1"/>
</dbReference>
<dbReference type="GO" id="GO:0006808">
    <property type="term" value="P:regulation of nitrogen utilization"/>
    <property type="evidence" value="ECO:0007669"/>
    <property type="project" value="InterPro"/>
</dbReference>
<dbReference type="GO" id="GO:0005524">
    <property type="term" value="F:ATP binding"/>
    <property type="evidence" value="ECO:0007669"/>
    <property type="project" value="TreeGrafter"/>
</dbReference>
<evidence type="ECO:0000313" key="2">
    <source>
        <dbReference type="EMBL" id="TBT95215.1"/>
    </source>
</evidence>
<dbReference type="PANTHER" id="PTHR30115:SF11">
    <property type="entry name" value="NITROGEN REGULATORY PROTEIN P-II HOMOLOG"/>
    <property type="match status" value="1"/>
</dbReference>